<dbReference type="Proteomes" id="UP001428290">
    <property type="component" value="Unassembled WGS sequence"/>
</dbReference>
<reference evidence="2 3" key="1">
    <citation type="submission" date="2024-02" db="EMBL/GenBank/DDBJ databases">
        <title>Herpetosiphon gulosus NBRC 112829.</title>
        <authorList>
            <person name="Ichikawa N."/>
            <person name="Katano-Makiyama Y."/>
            <person name="Hidaka K."/>
        </authorList>
    </citation>
    <scope>NUCLEOTIDE SEQUENCE [LARGE SCALE GENOMIC DNA]</scope>
    <source>
        <strain evidence="2 3">NBRC 112829</strain>
    </source>
</reference>
<dbReference type="InterPro" id="IPR036397">
    <property type="entry name" value="RNaseH_sf"/>
</dbReference>
<dbReference type="Gene3D" id="3.30.420.10">
    <property type="entry name" value="Ribonuclease H-like superfamily/Ribonuclease H"/>
    <property type="match status" value="1"/>
</dbReference>
<comment type="caution">
    <text evidence="2">The sequence shown here is derived from an EMBL/GenBank/DDBJ whole genome shotgun (WGS) entry which is preliminary data.</text>
</comment>
<accession>A0ABP9X7S8</accession>
<dbReference type="PANTHER" id="PTHR46889:SF4">
    <property type="entry name" value="TRANSPOSASE INSO FOR INSERTION SEQUENCE ELEMENT IS911B-RELATED"/>
    <property type="match status" value="1"/>
</dbReference>
<organism evidence="2 3">
    <name type="scientific">Herpetosiphon gulosus</name>
    <dbReference type="NCBI Taxonomy" id="1973496"/>
    <lineage>
        <taxon>Bacteria</taxon>
        <taxon>Bacillati</taxon>
        <taxon>Chloroflexota</taxon>
        <taxon>Chloroflexia</taxon>
        <taxon>Herpetosiphonales</taxon>
        <taxon>Herpetosiphonaceae</taxon>
        <taxon>Herpetosiphon</taxon>
    </lineage>
</organism>
<dbReference type="PANTHER" id="PTHR46889">
    <property type="entry name" value="TRANSPOSASE INSF FOR INSERTION SEQUENCE IS3B-RELATED"/>
    <property type="match status" value="1"/>
</dbReference>
<dbReference type="InterPro" id="IPR001584">
    <property type="entry name" value="Integrase_cat-core"/>
</dbReference>
<dbReference type="InterPro" id="IPR050900">
    <property type="entry name" value="Transposase_IS3/IS150/IS904"/>
</dbReference>
<dbReference type="PROSITE" id="PS50994">
    <property type="entry name" value="INTEGRASE"/>
    <property type="match status" value="1"/>
</dbReference>
<evidence type="ECO:0000313" key="2">
    <source>
        <dbReference type="EMBL" id="GAA5531424.1"/>
    </source>
</evidence>
<feature type="domain" description="Integrase catalytic" evidence="1">
    <location>
        <begin position="114"/>
        <end position="278"/>
    </location>
</feature>
<evidence type="ECO:0000313" key="3">
    <source>
        <dbReference type="Proteomes" id="UP001428290"/>
    </source>
</evidence>
<evidence type="ECO:0000259" key="1">
    <source>
        <dbReference type="PROSITE" id="PS50994"/>
    </source>
</evidence>
<name>A0ABP9X7S8_9CHLR</name>
<protein>
    <submittedName>
        <fullName evidence="2">IS3 family transposase ISAnsp11</fullName>
    </submittedName>
</protein>
<sequence length="334" mass="37643">MADLAPTMGIAAACRALGVPRSAVYRAAQPAPTAVPRRRPARALMPNEVAHIRAVLNSDRFADCTPRQIYATLLDEGTYLCHWRTMYRILAAHREVRERRNQLRHPTYAAPELLATKPNQLWSWDITKFKGPTTWSYFYAYVILDVFSRCIVGWMVMERESAVLAEQCIADTYHREGIQPNQLTLHADNGSAMTAKPVAQLLADLGVTKTHSRPHVSNDNPYSEAQFKTTKYRPDFPDRFGSLMDARAWMRAFVQWYNHEHCHSGIGLLPPAVVHRGQANAMTTARQQVLATAYAAHPERFVRGTPRPPRVPEAVWINRPVGPSDPSIAVALRE</sequence>
<dbReference type="NCBIfam" id="NF033516">
    <property type="entry name" value="transpos_IS3"/>
    <property type="match status" value="1"/>
</dbReference>
<proteinExistence type="predicted"/>
<dbReference type="InterPro" id="IPR012337">
    <property type="entry name" value="RNaseH-like_sf"/>
</dbReference>
<keyword evidence="3" id="KW-1185">Reference proteome</keyword>
<dbReference type="SUPFAM" id="SSF53098">
    <property type="entry name" value="Ribonuclease H-like"/>
    <property type="match status" value="1"/>
</dbReference>
<dbReference type="InterPro" id="IPR048020">
    <property type="entry name" value="Transpos_IS3"/>
</dbReference>
<gene>
    <name evidence="2" type="ORF">Hgul01_05249</name>
</gene>
<dbReference type="Pfam" id="PF00665">
    <property type="entry name" value="rve"/>
    <property type="match status" value="1"/>
</dbReference>
<dbReference type="EMBL" id="BAABRU010000049">
    <property type="protein sequence ID" value="GAA5531424.1"/>
    <property type="molecule type" value="Genomic_DNA"/>
</dbReference>